<dbReference type="EC" id="1.14.14.1" evidence="5"/>
<evidence type="ECO:0000256" key="11">
    <source>
        <dbReference type="ARBA" id="ARBA00023004"/>
    </source>
</evidence>
<comment type="catalytic activity">
    <reaction evidence="14">
        <text>an organic molecule + reduced [NADPH--hemoprotein reductase] + O2 = an alcohol + oxidized [NADPH--hemoprotein reductase] + H2O + H(+)</text>
        <dbReference type="Rhea" id="RHEA:17149"/>
        <dbReference type="Rhea" id="RHEA-COMP:11964"/>
        <dbReference type="Rhea" id="RHEA-COMP:11965"/>
        <dbReference type="ChEBI" id="CHEBI:15377"/>
        <dbReference type="ChEBI" id="CHEBI:15378"/>
        <dbReference type="ChEBI" id="CHEBI:15379"/>
        <dbReference type="ChEBI" id="CHEBI:30879"/>
        <dbReference type="ChEBI" id="CHEBI:57618"/>
        <dbReference type="ChEBI" id="CHEBI:58210"/>
        <dbReference type="ChEBI" id="CHEBI:142491"/>
        <dbReference type="EC" id="1.14.14.1"/>
    </reaction>
</comment>
<sequence>MILFLILLCFFLASILVHIRGKYNESYWNKRGVKFYGKNKFMGVYWDFITQNRPLFQIFRELYIKYPDEPAIGFGALFTPSLYVTDKTNVRFLMKSPSFIDRGIEYNDGDLLADSVLFMNGMRWKLMRQKMTPLFTPTKLKNMFYIMDKSGRDFIEYLKNNPEKQKGNALDTLTTFCCASIGGAVFGIGSKSTFESPFLACTRQAFSPSFLKNMKFSLNNLSPPLFKMLNLKFFKQHEEFFIGAIKSVLRQRKRECNERHDFVDICLSIQNSGNIKHDESGINIKPTDELLAAQGFFFFAAGVETAATVIFGVLIEVGRHPDIRNKVQEEIDRVFEKYQNELTADAIKEMEYLENVLNEALRVYPPLSFLTRRCVEDSVLPVGNIKIDKGTKIYTPVYDYHFDPQYFKDPEVFDPERFNDKAVQQLDVTYQPFGYGLRSALAHILRNFEIKSIINEGGIKYQKDFIQLKLQNANVEYIPRTNKKSHS</sequence>
<evidence type="ECO:0000256" key="7">
    <source>
        <dbReference type="ARBA" id="ARBA00022723"/>
    </source>
</evidence>
<feature type="chain" id="PRO_5046578802" description="unspecific monooxygenase" evidence="15">
    <location>
        <begin position="22"/>
        <end position="487"/>
    </location>
</feature>
<comment type="caution">
    <text evidence="16">The sequence shown here is derived from an EMBL/GenBank/DDBJ whole genome shotgun (WGS) entry which is preliminary data.</text>
</comment>
<evidence type="ECO:0000256" key="4">
    <source>
        <dbReference type="ARBA" id="ARBA00010617"/>
    </source>
</evidence>
<keyword evidence="12" id="KW-0503">Monooxygenase</keyword>
<evidence type="ECO:0000256" key="15">
    <source>
        <dbReference type="SAM" id="SignalP"/>
    </source>
</evidence>
<reference evidence="16 17" key="1">
    <citation type="submission" date="2024-06" db="EMBL/GenBank/DDBJ databases">
        <title>A chromosome-level genome assembly of beet webworm, Loxostege sticticalis.</title>
        <authorList>
            <person name="Zhang Y."/>
        </authorList>
    </citation>
    <scope>NUCLEOTIDE SEQUENCE [LARGE SCALE GENOMIC DNA]</scope>
    <source>
        <strain evidence="16">AQ026</strain>
        <tissue evidence="16">Whole body</tissue>
    </source>
</reference>
<keyword evidence="10" id="KW-0560">Oxidoreductase</keyword>
<dbReference type="SUPFAM" id="SSF48264">
    <property type="entry name" value="Cytochrome P450"/>
    <property type="match status" value="1"/>
</dbReference>
<keyword evidence="15" id="KW-0732">Signal</keyword>
<dbReference type="InterPro" id="IPR001128">
    <property type="entry name" value="Cyt_P450"/>
</dbReference>
<evidence type="ECO:0000256" key="1">
    <source>
        <dbReference type="ARBA" id="ARBA00001971"/>
    </source>
</evidence>
<dbReference type="Gene3D" id="1.10.630.10">
    <property type="entry name" value="Cytochrome P450"/>
    <property type="match status" value="1"/>
</dbReference>
<evidence type="ECO:0000256" key="8">
    <source>
        <dbReference type="ARBA" id="ARBA00022824"/>
    </source>
</evidence>
<keyword evidence="6" id="KW-0349">Heme</keyword>
<keyword evidence="11" id="KW-0408">Iron</keyword>
<dbReference type="PRINTS" id="PR00463">
    <property type="entry name" value="EP450I"/>
</dbReference>
<evidence type="ECO:0000256" key="2">
    <source>
        <dbReference type="ARBA" id="ARBA00004174"/>
    </source>
</evidence>
<dbReference type="PANTHER" id="PTHR24292:SF54">
    <property type="entry name" value="CYP9F3-RELATED"/>
    <property type="match status" value="1"/>
</dbReference>
<evidence type="ECO:0000256" key="9">
    <source>
        <dbReference type="ARBA" id="ARBA00022848"/>
    </source>
</evidence>
<dbReference type="CDD" id="cd11056">
    <property type="entry name" value="CYP6-like"/>
    <property type="match status" value="1"/>
</dbReference>
<keyword evidence="8" id="KW-0256">Endoplasmic reticulum</keyword>
<comment type="cofactor">
    <cofactor evidence="1">
        <name>heme</name>
        <dbReference type="ChEBI" id="CHEBI:30413"/>
    </cofactor>
</comment>
<gene>
    <name evidence="16" type="ORF">ABMA27_011440</name>
</gene>
<evidence type="ECO:0000256" key="12">
    <source>
        <dbReference type="ARBA" id="ARBA00023033"/>
    </source>
</evidence>
<evidence type="ECO:0000256" key="10">
    <source>
        <dbReference type="ARBA" id="ARBA00023002"/>
    </source>
</evidence>
<keyword evidence="9" id="KW-0492">Microsome</keyword>
<feature type="signal peptide" evidence="15">
    <location>
        <begin position="1"/>
        <end position="21"/>
    </location>
</feature>
<keyword evidence="17" id="KW-1185">Reference proteome</keyword>
<evidence type="ECO:0000256" key="14">
    <source>
        <dbReference type="ARBA" id="ARBA00047827"/>
    </source>
</evidence>
<dbReference type="Proteomes" id="UP001549920">
    <property type="component" value="Unassembled WGS sequence"/>
</dbReference>
<dbReference type="InterPro" id="IPR002401">
    <property type="entry name" value="Cyt_P450_E_grp-I"/>
</dbReference>
<dbReference type="InterPro" id="IPR036396">
    <property type="entry name" value="Cyt_P450_sf"/>
</dbReference>
<evidence type="ECO:0000256" key="6">
    <source>
        <dbReference type="ARBA" id="ARBA00022617"/>
    </source>
</evidence>
<name>A0ABR3IG89_LOXSC</name>
<protein>
    <recommendedName>
        <fullName evidence="5">unspecific monooxygenase</fullName>
        <ecNumber evidence="5">1.14.14.1</ecNumber>
    </recommendedName>
</protein>
<evidence type="ECO:0000256" key="13">
    <source>
        <dbReference type="ARBA" id="ARBA00023136"/>
    </source>
</evidence>
<dbReference type="Pfam" id="PF00067">
    <property type="entry name" value="p450"/>
    <property type="match status" value="1"/>
</dbReference>
<accession>A0ABR3IG89</accession>
<keyword evidence="7" id="KW-0479">Metal-binding</keyword>
<dbReference type="EMBL" id="JBEUOH010000003">
    <property type="protein sequence ID" value="KAL0895295.1"/>
    <property type="molecule type" value="Genomic_DNA"/>
</dbReference>
<comment type="subcellular location">
    <subcellularLocation>
        <location evidence="3">Endoplasmic reticulum membrane</location>
        <topology evidence="3">Peripheral membrane protein</topology>
    </subcellularLocation>
    <subcellularLocation>
        <location evidence="2">Microsome membrane</location>
        <topology evidence="2">Peripheral membrane protein</topology>
    </subcellularLocation>
</comment>
<dbReference type="InterPro" id="IPR050476">
    <property type="entry name" value="Insect_CytP450_Detox"/>
</dbReference>
<keyword evidence="13" id="KW-0472">Membrane</keyword>
<comment type="similarity">
    <text evidence="4">Belongs to the cytochrome P450 family.</text>
</comment>
<evidence type="ECO:0000313" key="17">
    <source>
        <dbReference type="Proteomes" id="UP001549920"/>
    </source>
</evidence>
<proteinExistence type="inferred from homology"/>
<evidence type="ECO:0000256" key="5">
    <source>
        <dbReference type="ARBA" id="ARBA00012109"/>
    </source>
</evidence>
<evidence type="ECO:0000313" key="16">
    <source>
        <dbReference type="EMBL" id="KAL0895295.1"/>
    </source>
</evidence>
<organism evidence="16 17">
    <name type="scientific">Loxostege sticticalis</name>
    <name type="common">Beet webworm moth</name>
    <dbReference type="NCBI Taxonomy" id="481309"/>
    <lineage>
        <taxon>Eukaryota</taxon>
        <taxon>Metazoa</taxon>
        <taxon>Ecdysozoa</taxon>
        <taxon>Arthropoda</taxon>
        <taxon>Hexapoda</taxon>
        <taxon>Insecta</taxon>
        <taxon>Pterygota</taxon>
        <taxon>Neoptera</taxon>
        <taxon>Endopterygota</taxon>
        <taxon>Lepidoptera</taxon>
        <taxon>Glossata</taxon>
        <taxon>Ditrysia</taxon>
        <taxon>Pyraloidea</taxon>
        <taxon>Crambidae</taxon>
        <taxon>Pyraustinae</taxon>
        <taxon>Loxostege</taxon>
    </lineage>
</organism>
<dbReference type="PANTHER" id="PTHR24292">
    <property type="entry name" value="CYTOCHROME P450"/>
    <property type="match status" value="1"/>
</dbReference>
<evidence type="ECO:0000256" key="3">
    <source>
        <dbReference type="ARBA" id="ARBA00004406"/>
    </source>
</evidence>